<comment type="caution">
    <text evidence="2">The sequence shown here is derived from an EMBL/GenBank/DDBJ whole genome shotgun (WGS) entry which is preliminary data.</text>
</comment>
<organism evidence="2">
    <name type="scientific">bioreactor metagenome</name>
    <dbReference type="NCBI Taxonomy" id="1076179"/>
    <lineage>
        <taxon>unclassified sequences</taxon>
        <taxon>metagenomes</taxon>
        <taxon>ecological metagenomes</taxon>
    </lineage>
</organism>
<name>A0A645HY47_9ZZZZ</name>
<feature type="region of interest" description="Disordered" evidence="1">
    <location>
        <begin position="56"/>
        <end position="82"/>
    </location>
</feature>
<protein>
    <submittedName>
        <fullName evidence="2">Uncharacterized protein</fullName>
    </submittedName>
</protein>
<reference evidence="2" key="1">
    <citation type="submission" date="2019-08" db="EMBL/GenBank/DDBJ databases">
        <authorList>
            <person name="Kucharzyk K."/>
            <person name="Murdoch R.W."/>
            <person name="Higgins S."/>
            <person name="Loffler F."/>
        </authorList>
    </citation>
    <scope>NUCLEOTIDE SEQUENCE</scope>
</reference>
<evidence type="ECO:0000313" key="2">
    <source>
        <dbReference type="EMBL" id="MPN40233.1"/>
    </source>
</evidence>
<sequence>MEVVSQLHSLFLGGGDVGIGRQTLGAGHGQELEVARVEVRLHRPDRIENDVQMTAQQAGDTFSGTTGVDDVESSLMLSGQNH</sequence>
<gene>
    <name evidence="2" type="ORF">SDC9_187769</name>
</gene>
<dbReference type="AlphaFoldDB" id="A0A645HY47"/>
<dbReference type="EMBL" id="VSSQ01096507">
    <property type="protein sequence ID" value="MPN40233.1"/>
    <property type="molecule type" value="Genomic_DNA"/>
</dbReference>
<feature type="compositionally biased region" description="Polar residues" evidence="1">
    <location>
        <begin position="56"/>
        <end position="66"/>
    </location>
</feature>
<evidence type="ECO:0000256" key="1">
    <source>
        <dbReference type="SAM" id="MobiDB-lite"/>
    </source>
</evidence>
<accession>A0A645HY47</accession>
<proteinExistence type="predicted"/>